<keyword evidence="4" id="KW-0479">Metal-binding</keyword>
<accession>A0A5N4DCS8</accession>
<dbReference type="PROSITE" id="PS50222">
    <property type="entry name" value="EF_HAND_2"/>
    <property type="match status" value="2"/>
</dbReference>
<protein>
    <submittedName>
        <fullName evidence="8">Calmodulin-like protein 6</fullName>
    </submittedName>
</protein>
<dbReference type="InterPro" id="IPR050230">
    <property type="entry name" value="CALM/Myosin/TropC-like"/>
</dbReference>
<comment type="caution">
    <text evidence="8">The sequence shown here is derived from an EMBL/GenBank/DDBJ whole genome shotgun (WGS) entry which is preliminary data.</text>
</comment>
<dbReference type="AlphaFoldDB" id="A0A5N4DCS8"/>
<dbReference type="PANTHER" id="PTHR23048:SF56">
    <property type="entry name" value="CALMODULIN 2"/>
    <property type="match status" value="1"/>
</dbReference>
<dbReference type="Pfam" id="PF00036">
    <property type="entry name" value="EF-hand_1"/>
    <property type="match status" value="1"/>
</dbReference>
<keyword evidence="6" id="KW-0106">Calcium</keyword>
<evidence type="ECO:0000313" key="8">
    <source>
        <dbReference type="EMBL" id="KAB1268921.1"/>
    </source>
</evidence>
<dbReference type="PROSITE" id="PS00018">
    <property type="entry name" value="EF_HAND_1"/>
    <property type="match status" value="1"/>
</dbReference>
<evidence type="ECO:0000259" key="7">
    <source>
        <dbReference type="PROSITE" id="PS50222"/>
    </source>
</evidence>
<dbReference type="Proteomes" id="UP000299084">
    <property type="component" value="Unassembled WGS sequence"/>
</dbReference>
<keyword evidence="3" id="KW-0963">Cytoplasm</keyword>
<dbReference type="PANTHER" id="PTHR23048">
    <property type="entry name" value="MYOSIN LIGHT CHAIN 1, 3"/>
    <property type="match status" value="1"/>
</dbReference>
<evidence type="ECO:0000256" key="3">
    <source>
        <dbReference type="ARBA" id="ARBA00022490"/>
    </source>
</evidence>
<dbReference type="EMBL" id="JWIN03000013">
    <property type="protein sequence ID" value="KAB1268921.1"/>
    <property type="molecule type" value="Genomic_DNA"/>
</dbReference>
<dbReference type="CDD" id="cd00051">
    <property type="entry name" value="EFh"/>
    <property type="match status" value="1"/>
</dbReference>
<dbReference type="GO" id="GO:0005737">
    <property type="term" value="C:cytoplasm"/>
    <property type="evidence" value="ECO:0007669"/>
    <property type="project" value="UniProtKB-SubCell"/>
</dbReference>
<evidence type="ECO:0000256" key="1">
    <source>
        <dbReference type="ARBA" id="ARBA00004496"/>
    </source>
</evidence>
<evidence type="ECO:0000256" key="2">
    <source>
        <dbReference type="ARBA" id="ARBA00006182"/>
    </source>
</evidence>
<dbReference type="GO" id="GO:0016460">
    <property type="term" value="C:myosin II complex"/>
    <property type="evidence" value="ECO:0007669"/>
    <property type="project" value="TreeGrafter"/>
</dbReference>
<proteinExistence type="inferred from homology"/>
<comment type="similarity">
    <text evidence="2">Belongs to the calmodulin family. Calglandulin subfamily.</text>
</comment>
<organism evidence="8 9">
    <name type="scientific">Camelus dromedarius</name>
    <name type="common">Dromedary</name>
    <name type="synonym">Arabian camel</name>
    <dbReference type="NCBI Taxonomy" id="9838"/>
    <lineage>
        <taxon>Eukaryota</taxon>
        <taxon>Metazoa</taxon>
        <taxon>Chordata</taxon>
        <taxon>Craniata</taxon>
        <taxon>Vertebrata</taxon>
        <taxon>Euteleostomi</taxon>
        <taxon>Mammalia</taxon>
        <taxon>Eutheria</taxon>
        <taxon>Laurasiatheria</taxon>
        <taxon>Artiodactyla</taxon>
        <taxon>Tylopoda</taxon>
        <taxon>Camelidae</taxon>
        <taxon>Camelus</taxon>
    </lineage>
</organism>
<feature type="domain" description="EF-hand" evidence="7">
    <location>
        <begin position="76"/>
        <end position="100"/>
    </location>
</feature>
<keyword evidence="9" id="KW-1185">Reference proteome</keyword>
<keyword evidence="5" id="KW-0677">Repeat</keyword>
<evidence type="ECO:0000256" key="4">
    <source>
        <dbReference type="ARBA" id="ARBA00022723"/>
    </source>
</evidence>
<sequence>MTEHLMAEQVREYKRVFEMFDEEGNGAVRMDQLERLMSLLDINPTKSELASIAKDVDRDRSCTYVLMNTGETNEVEADKDGDGTIDYEEFVAMTTGESFKPVQ</sequence>
<dbReference type="InterPro" id="IPR002048">
    <property type="entry name" value="EF_hand_dom"/>
</dbReference>
<gene>
    <name evidence="8" type="ORF">Cadr_000013067</name>
</gene>
<evidence type="ECO:0000256" key="6">
    <source>
        <dbReference type="ARBA" id="ARBA00022837"/>
    </source>
</evidence>
<comment type="subcellular location">
    <subcellularLocation>
        <location evidence="1">Cytoplasm</location>
    </subcellularLocation>
</comment>
<dbReference type="GO" id="GO:0005509">
    <property type="term" value="F:calcium ion binding"/>
    <property type="evidence" value="ECO:0007669"/>
    <property type="project" value="InterPro"/>
</dbReference>
<dbReference type="SUPFAM" id="SSF47473">
    <property type="entry name" value="EF-hand"/>
    <property type="match status" value="1"/>
</dbReference>
<feature type="domain" description="EF-hand" evidence="7">
    <location>
        <begin position="8"/>
        <end position="43"/>
    </location>
</feature>
<name>A0A5N4DCS8_CAMDR</name>
<reference evidence="8 9" key="1">
    <citation type="journal article" date="2019" name="Mol. Ecol. Resour.">
        <title>Improving Illumina assemblies with Hi-C and long reads: an example with the North African dromedary.</title>
        <authorList>
            <person name="Elbers J.P."/>
            <person name="Rogers M.F."/>
            <person name="Perelman P.L."/>
            <person name="Proskuryakova A.A."/>
            <person name="Serdyukova N.A."/>
            <person name="Johnson W.E."/>
            <person name="Horin P."/>
            <person name="Corander J."/>
            <person name="Murphy D."/>
            <person name="Burger P.A."/>
        </authorList>
    </citation>
    <scope>NUCLEOTIDE SEQUENCE [LARGE SCALE GENOMIC DNA]</scope>
    <source>
        <strain evidence="8">Drom800</strain>
        <tissue evidence="8">Blood</tissue>
    </source>
</reference>
<dbReference type="SMART" id="SM00054">
    <property type="entry name" value="EFh"/>
    <property type="match status" value="2"/>
</dbReference>
<evidence type="ECO:0000313" key="9">
    <source>
        <dbReference type="Proteomes" id="UP000299084"/>
    </source>
</evidence>
<dbReference type="InterPro" id="IPR011992">
    <property type="entry name" value="EF-hand-dom_pair"/>
</dbReference>
<evidence type="ECO:0000256" key="5">
    <source>
        <dbReference type="ARBA" id="ARBA00022737"/>
    </source>
</evidence>
<dbReference type="Gene3D" id="1.10.238.10">
    <property type="entry name" value="EF-hand"/>
    <property type="match status" value="2"/>
</dbReference>
<dbReference type="InterPro" id="IPR018247">
    <property type="entry name" value="EF_Hand_1_Ca_BS"/>
</dbReference>